<keyword evidence="2" id="KW-1185">Reference proteome</keyword>
<organism evidence="1 2">
    <name type="scientific">Solemya velesiana gill symbiont</name>
    <dbReference type="NCBI Taxonomy" id="1918948"/>
    <lineage>
        <taxon>Bacteria</taxon>
        <taxon>Pseudomonadati</taxon>
        <taxon>Pseudomonadota</taxon>
        <taxon>Gammaproteobacteria</taxon>
        <taxon>sulfur-oxidizing symbionts</taxon>
    </lineage>
</organism>
<name>A0A1T2KUV0_9GAMM</name>
<sequence length="78" mass="8241">MRPGNGLFTGSQQGFRLANRDTVTAEVTAAPGKVHLRVATLPFDDQAVETGGKAFVTPGAFVDEQLFGQCRAMMISGV</sequence>
<dbReference type="Proteomes" id="UP000190896">
    <property type="component" value="Unassembled WGS sequence"/>
</dbReference>
<comment type="caution">
    <text evidence="1">The sequence shown here is derived from an EMBL/GenBank/DDBJ whole genome shotgun (WGS) entry which is preliminary data.</text>
</comment>
<evidence type="ECO:0000313" key="1">
    <source>
        <dbReference type="EMBL" id="OOZ36496.1"/>
    </source>
</evidence>
<proteinExistence type="predicted"/>
<protein>
    <submittedName>
        <fullName evidence="1">Uncharacterized protein</fullName>
    </submittedName>
</protein>
<dbReference type="EMBL" id="MPRJ01000037">
    <property type="protein sequence ID" value="OOZ36496.1"/>
    <property type="molecule type" value="Genomic_DNA"/>
</dbReference>
<evidence type="ECO:0000313" key="2">
    <source>
        <dbReference type="Proteomes" id="UP000190896"/>
    </source>
</evidence>
<accession>A0A1T2KUV0</accession>
<gene>
    <name evidence="1" type="ORF">BOW51_06995</name>
</gene>
<dbReference type="AlphaFoldDB" id="A0A1T2KUV0"/>
<reference evidence="1 2" key="1">
    <citation type="submission" date="2016-11" db="EMBL/GenBank/DDBJ databases">
        <title>Mixed transmission modes and dynamic genome evolution in an obligate animal-bacterial symbiosis.</title>
        <authorList>
            <person name="Russell S.L."/>
            <person name="Corbett-Detig R.B."/>
            <person name="Cavanaugh C.M."/>
        </authorList>
    </citation>
    <scope>NUCLEOTIDE SEQUENCE [LARGE SCALE GENOMIC DNA]</scope>
    <source>
        <strain evidence="1">Se-Cadez</strain>
    </source>
</reference>